<evidence type="ECO:0000313" key="2">
    <source>
        <dbReference type="EMBL" id="GFP22091.1"/>
    </source>
</evidence>
<dbReference type="SUPFAM" id="SSF81606">
    <property type="entry name" value="PP2C-like"/>
    <property type="match status" value="1"/>
</dbReference>
<dbReference type="InterPro" id="IPR015655">
    <property type="entry name" value="PP2C"/>
</dbReference>
<dbReference type="RefSeq" id="WP_176227142.1">
    <property type="nucleotide sequence ID" value="NZ_BLRV01000206.1"/>
</dbReference>
<feature type="domain" description="PPM-type phosphatase" evidence="1">
    <location>
        <begin position="2"/>
        <end position="233"/>
    </location>
</feature>
<organism evidence="2 3">
    <name type="scientific">Candidatus Hakubella thermalkaliphila</name>
    <dbReference type="NCBI Taxonomy" id="2754717"/>
    <lineage>
        <taxon>Bacteria</taxon>
        <taxon>Bacillati</taxon>
        <taxon>Actinomycetota</taxon>
        <taxon>Actinomycetota incertae sedis</taxon>
        <taxon>Candidatus Hakubellales</taxon>
        <taxon>Candidatus Hakubellaceae</taxon>
        <taxon>Candidatus Hakubella</taxon>
    </lineage>
</organism>
<dbReference type="GO" id="GO:0004722">
    <property type="term" value="F:protein serine/threonine phosphatase activity"/>
    <property type="evidence" value="ECO:0007669"/>
    <property type="project" value="InterPro"/>
</dbReference>
<dbReference type="NCBIfam" id="NF033484">
    <property type="entry name" value="Stp1_PP2C_phos"/>
    <property type="match status" value="1"/>
</dbReference>
<dbReference type="CDD" id="cd00143">
    <property type="entry name" value="PP2Cc"/>
    <property type="match status" value="1"/>
</dbReference>
<accession>A0A6V8NS46</accession>
<proteinExistence type="predicted"/>
<name>A0A6V8NS46_9ACTN</name>
<dbReference type="InterPro" id="IPR001932">
    <property type="entry name" value="PPM-type_phosphatase-like_dom"/>
</dbReference>
<gene>
    <name evidence="2" type="ORF">HKBW3S06_01318</name>
</gene>
<comment type="caution">
    <text evidence="2">The sequence shown here is derived from an EMBL/GenBank/DDBJ whole genome shotgun (WGS) entry which is preliminary data.</text>
</comment>
<evidence type="ECO:0000313" key="3">
    <source>
        <dbReference type="Proteomes" id="UP000580051"/>
    </source>
</evidence>
<dbReference type="SMART" id="SM00331">
    <property type="entry name" value="PP2C_SIG"/>
    <property type="match status" value="1"/>
</dbReference>
<evidence type="ECO:0000259" key="1">
    <source>
        <dbReference type="PROSITE" id="PS51746"/>
    </source>
</evidence>
<dbReference type="PROSITE" id="PS51746">
    <property type="entry name" value="PPM_2"/>
    <property type="match status" value="1"/>
</dbReference>
<sequence length="233" mass="25901">MRYFALSDRGRVRSHNEDCCYADGRLFIVADGVGGHQAGEVASRTTVAMVSSALQKVVPSEVEERVRETVKAANRKLLDLAQQDQRLSGMATTLALVLLLDHLACVASAGDSRVYLLRDRRLQQITRDHSVVAEMQREGKLTEEEARIHPYRIVITNAIGAEGETYIDFFQVQLRKDDQLLLCTDGLNSMLRDQEIEAIMNISGGPQKICRRLVEAANRAGGYDNTTVIVIKV</sequence>
<dbReference type="SMART" id="SM00332">
    <property type="entry name" value="PP2Cc"/>
    <property type="match status" value="1"/>
</dbReference>
<dbReference type="Pfam" id="PF13672">
    <property type="entry name" value="PP2C_2"/>
    <property type="match status" value="1"/>
</dbReference>
<dbReference type="Gene3D" id="3.60.40.10">
    <property type="entry name" value="PPM-type phosphatase domain"/>
    <property type="match status" value="1"/>
</dbReference>
<dbReference type="AlphaFoldDB" id="A0A6V8NS46"/>
<dbReference type="PANTHER" id="PTHR13832:SF827">
    <property type="entry name" value="PROTEIN PHOSPHATASE 1L"/>
    <property type="match status" value="1"/>
</dbReference>
<dbReference type="Proteomes" id="UP000580051">
    <property type="component" value="Unassembled WGS sequence"/>
</dbReference>
<feature type="non-terminal residue" evidence="2">
    <location>
        <position position="233"/>
    </location>
</feature>
<protein>
    <submittedName>
        <fullName evidence="2">PPM family protein phosphatase</fullName>
    </submittedName>
</protein>
<dbReference type="PANTHER" id="PTHR13832">
    <property type="entry name" value="PROTEIN PHOSPHATASE 2C"/>
    <property type="match status" value="1"/>
</dbReference>
<dbReference type="InterPro" id="IPR036457">
    <property type="entry name" value="PPM-type-like_dom_sf"/>
</dbReference>
<dbReference type="EMBL" id="BLRV01000206">
    <property type="protein sequence ID" value="GFP22091.1"/>
    <property type="molecule type" value="Genomic_DNA"/>
</dbReference>
<reference evidence="2 3" key="1">
    <citation type="journal article" date="2020" name="Front. Microbiol.">
        <title>Single-cell genomics of novel Actinobacteria with the Wood-Ljungdahl pathway discovered in a serpentinizing system.</title>
        <authorList>
            <person name="Merino N."/>
            <person name="Kawai M."/>
            <person name="Boyd E.S."/>
            <person name="Colman D.R."/>
            <person name="McGlynn S.E."/>
            <person name="Nealson K.H."/>
            <person name="Kurokawa K."/>
            <person name="Hongoh Y."/>
        </authorList>
    </citation>
    <scope>NUCLEOTIDE SEQUENCE [LARGE SCALE GENOMIC DNA]</scope>
    <source>
        <strain evidence="2 3">S06</strain>
    </source>
</reference>